<dbReference type="AlphaFoldDB" id="A0A7R8VVW8"/>
<organism evidence="1">
    <name type="scientific">Timema douglasi</name>
    <name type="common">Walking stick</name>
    <dbReference type="NCBI Taxonomy" id="61478"/>
    <lineage>
        <taxon>Eukaryota</taxon>
        <taxon>Metazoa</taxon>
        <taxon>Ecdysozoa</taxon>
        <taxon>Arthropoda</taxon>
        <taxon>Hexapoda</taxon>
        <taxon>Insecta</taxon>
        <taxon>Pterygota</taxon>
        <taxon>Neoptera</taxon>
        <taxon>Polyneoptera</taxon>
        <taxon>Phasmatodea</taxon>
        <taxon>Timematodea</taxon>
        <taxon>Timematoidea</taxon>
        <taxon>Timematidae</taxon>
        <taxon>Timema</taxon>
    </lineage>
</organism>
<proteinExistence type="predicted"/>
<gene>
    <name evidence="1" type="ORF">TDIB3V08_LOCUS11984</name>
</gene>
<reference evidence="1" key="1">
    <citation type="submission" date="2020-11" db="EMBL/GenBank/DDBJ databases">
        <authorList>
            <person name="Tran Van P."/>
        </authorList>
    </citation>
    <scope>NUCLEOTIDE SEQUENCE</scope>
</reference>
<accession>A0A7R8VVW8</accession>
<name>A0A7R8VVW8_TIMDO</name>
<sequence length="103" mass="11932">MIEEMSINDNVVSPALLNCDPTGEGRSCGLPLWLPCGRECEDEWSEVQERFKKEGLDFDVLGSEERLLHVWRWLVDAESNLHSSRRQLDKLRDLQSEEMEVSL</sequence>
<evidence type="ECO:0000313" key="1">
    <source>
        <dbReference type="EMBL" id="CAD7205834.1"/>
    </source>
</evidence>
<protein>
    <submittedName>
        <fullName evidence="1">Uncharacterized protein</fullName>
    </submittedName>
</protein>
<dbReference type="EMBL" id="OA577073">
    <property type="protein sequence ID" value="CAD7205834.1"/>
    <property type="molecule type" value="Genomic_DNA"/>
</dbReference>